<dbReference type="SUPFAM" id="SSF55129">
    <property type="entry name" value="Ribosomal protein L30p/L7e"/>
    <property type="match status" value="1"/>
</dbReference>
<gene>
    <name evidence="5" type="primary">rpmD</name>
    <name evidence="7" type="ORF">DEACI_0811</name>
    <name evidence="8" type="ORF">DEACI_4022</name>
</gene>
<dbReference type="EMBL" id="LR746496">
    <property type="protein sequence ID" value="CAA7600159.1"/>
    <property type="molecule type" value="Genomic_DNA"/>
</dbReference>
<evidence type="ECO:0000256" key="4">
    <source>
        <dbReference type="ARBA" id="ARBA00023274"/>
    </source>
</evidence>
<feature type="domain" description="Large ribosomal subunit protein uL30-like ferredoxin-like fold" evidence="6">
    <location>
        <begin position="3"/>
        <end position="53"/>
    </location>
</feature>
<dbReference type="GO" id="GO:0022625">
    <property type="term" value="C:cytosolic large ribosomal subunit"/>
    <property type="evidence" value="ECO:0007669"/>
    <property type="project" value="TreeGrafter"/>
</dbReference>
<dbReference type="InterPro" id="IPR016082">
    <property type="entry name" value="Ribosomal_uL30_ferredoxin-like"/>
</dbReference>
<keyword evidence="3 5" id="KW-0689">Ribosomal protein</keyword>
<dbReference type="PANTHER" id="PTHR15892:SF2">
    <property type="entry name" value="LARGE RIBOSOMAL SUBUNIT PROTEIN UL30M"/>
    <property type="match status" value="1"/>
</dbReference>
<dbReference type="CDD" id="cd01658">
    <property type="entry name" value="Ribosomal_L30"/>
    <property type="match status" value="1"/>
</dbReference>
<dbReference type="PIRSF" id="PIRSF002211">
    <property type="entry name" value="Ribosomal_L30_bac-type"/>
    <property type="match status" value="1"/>
</dbReference>
<evidence type="ECO:0000256" key="3">
    <source>
        <dbReference type="ARBA" id="ARBA00022980"/>
    </source>
</evidence>
<evidence type="ECO:0000259" key="6">
    <source>
        <dbReference type="Pfam" id="PF00327"/>
    </source>
</evidence>
<evidence type="ECO:0000256" key="2">
    <source>
        <dbReference type="ARBA" id="ARBA00011838"/>
    </source>
</evidence>
<comment type="subunit">
    <text evidence="2 5">Part of the 50S ribosomal subunit.</text>
</comment>
<evidence type="ECO:0000313" key="8">
    <source>
        <dbReference type="EMBL" id="CEJ09537.1"/>
    </source>
</evidence>
<protein>
    <recommendedName>
        <fullName evidence="5">Large ribosomal subunit protein uL30</fullName>
    </recommendedName>
</protein>
<dbReference type="GO" id="GO:0003735">
    <property type="term" value="F:structural constituent of ribosome"/>
    <property type="evidence" value="ECO:0007669"/>
    <property type="project" value="InterPro"/>
</dbReference>
<dbReference type="NCBIfam" id="TIGR01308">
    <property type="entry name" value="rpmD_bact"/>
    <property type="match status" value="1"/>
</dbReference>
<reference evidence="7" key="2">
    <citation type="submission" date="2020-01" db="EMBL/GenBank/DDBJ databases">
        <authorList>
            <person name="Hornung B."/>
        </authorList>
    </citation>
    <scope>NUCLEOTIDE SEQUENCE</scope>
    <source>
        <strain evidence="7">PacBioINE</strain>
    </source>
</reference>
<organism evidence="7">
    <name type="scientific">Acididesulfobacillus acetoxydans</name>
    <dbReference type="NCBI Taxonomy" id="1561005"/>
    <lineage>
        <taxon>Bacteria</taxon>
        <taxon>Bacillati</taxon>
        <taxon>Bacillota</taxon>
        <taxon>Clostridia</taxon>
        <taxon>Eubacteriales</taxon>
        <taxon>Peptococcaceae</taxon>
        <taxon>Acididesulfobacillus</taxon>
    </lineage>
</organism>
<evidence type="ECO:0000313" key="7">
    <source>
        <dbReference type="EMBL" id="CAA7600159.1"/>
    </source>
</evidence>
<dbReference type="Pfam" id="PF00327">
    <property type="entry name" value="Ribosomal_L30"/>
    <property type="match status" value="1"/>
</dbReference>
<dbReference type="HAMAP" id="MF_01371_B">
    <property type="entry name" value="Ribosomal_uL30_B"/>
    <property type="match status" value="1"/>
</dbReference>
<dbReference type="Proteomes" id="UP000836597">
    <property type="component" value="Chromosome"/>
</dbReference>
<evidence type="ECO:0000256" key="5">
    <source>
        <dbReference type="HAMAP-Rule" id="MF_01371"/>
    </source>
</evidence>
<proteinExistence type="inferred from homology"/>
<evidence type="ECO:0000256" key="1">
    <source>
        <dbReference type="ARBA" id="ARBA00007594"/>
    </source>
</evidence>
<dbReference type="GO" id="GO:0006412">
    <property type="term" value="P:translation"/>
    <property type="evidence" value="ECO:0007669"/>
    <property type="project" value="UniProtKB-UniRule"/>
</dbReference>
<dbReference type="EMBL" id="CDGJ01000134">
    <property type="protein sequence ID" value="CEJ09537.1"/>
    <property type="molecule type" value="Genomic_DNA"/>
</dbReference>
<dbReference type="RefSeq" id="WP_240983873.1">
    <property type="nucleotide sequence ID" value="NZ_CDGJ01000134.1"/>
</dbReference>
<dbReference type="Gene3D" id="3.30.1390.20">
    <property type="entry name" value="Ribosomal protein L30, ferredoxin-like fold domain"/>
    <property type="match status" value="1"/>
</dbReference>
<dbReference type="AlphaFoldDB" id="A0A8S0W6U8"/>
<keyword evidence="4 5" id="KW-0687">Ribonucleoprotein</keyword>
<dbReference type="InterPro" id="IPR005996">
    <property type="entry name" value="Ribosomal_uL30_bac-type"/>
</dbReference>
<accession>A0A8S0W6U8</accession>
<evidence type="ECO:0000313" key="9">
    <source>
        <dbReference type="Proteomes" id="UP001071230"/>
    </source>
</evidence>
<keyword evidence="9" id="KW-1185">Reference proteome</keyword>
<dbReference type="PANTHER" id="PTHR15892">
    <property type="entry name" value="MITOCHONDRIAL RIBOSOMAL PROTEIN L30"/>
    <property type="match status" value="1"/>
</dbReference>
<comment type="similarity">
    <text evidence="1 5">Belongs to the universal ribosomal protein uL30 family.</text>
</comment>
<reference evidence="8" key="1">
    <citation type="submission" date="2014-11" db="EMBL/GenBank/DDBJ databases">
        <authorList>
            <person name="Hornung B.V."/>
        </authorList>
    </citation>
    <scope>NUCLEOTIDE SEQUENCE</scope>
    <source>
        <strain evidence="8">INE</strain>
    </source>
</reference>
<dbReference type="Proteomes" id="UP001071230">
    <property type="component" value="Unassembled WGS sequence"/>
</dbReference>
<dbReference type="KEGG" id="aacx:DEACI_0811"/>
<dbReference type="InterPro" id="IPR036919">
    <property type="entry name" value="Ribo_uL30_ferredoxin-like_sf"/>
</dbReference>
<sequence length="60" mass="6432">MKIKVTLVRSPISHPQKQRLVLRSLGLGKVGSSAIHADSPSIQGMISKCAHLVSVEQIAE</sequence>
<name>A0A8S0W6U8_9FIRM</name>